<dbReference type="InterPro" id="IPR045455">
    <property type="entry name" value="NrS-1_pol-like_helicase"/>
</dbReference>
<feature type="region of interest" description="Disordered" evidence="1">
    <location>
        <begin position="1"/>
        <end position="20"/>
    </location>
</feature>
<evidence type="ECO:0000313" key="3">
    <source>
        <dbReference type="EMBL" id="MTW04135.1"/>
    </source>
</evidence>
<dbReference type="AlphaFoldDB" id="A0A6L6Q3F8"/>
<proteinExistence type="predicted"/>
<keyword evidence="4" id="KW-1185">Reference proteome</keyword>
<dbReference type="RefSeq" id="WP_155440485.1">
    <property type="nucleotide sequence ID" value="NZ_WNLA01000013.1"/>
</dbReference>
<dbReference type="Proteomes" id="UP000484015">
    <property type="component" value="Unassembled WGS sequence"/>
</dbReference>
<sequence>MTEAAHAQPKPATQRTKTHDSIVRYRTELKSKGYCKLFNKNSDRAQFVNPRTYDNPRPAAWAGEDFLNYCHENDLEVPGNYELSDLVRGLDIIIGKVFDPKDKRKIVPLPGTRDFQLNVYRPFIAEKDPIALDDTFHAFFKALIKNEKERKILFQYIAHMVQRPWERPSWHIMLPSDSGTGKGFLLNDILNKIIPNNWIVGDFKSLKTKFSAKLETGILVWLDDPDDANPKTQKGLKTILSEERQLAEEKYGTERMVNCYARMILASNEAIPLHIDDQERRWCVFEKLTYCNNLSAIDGKQHRIDNYIRPLSNWLMVPGAIEAVHKFFNEYPLDDFDHKKVPITASYLALVEQSKSTEQVMLEEWIETLPADKKYFRFEEAQKVFEHTQTPCPRPQTLKTLLEICGFQSYRFKNKHAHMGSLWFPLGMTKEQVIHCYEAPSF</sequence>
<reference evidence="3 4" key="1">
    <citation type="submission" date="2019-11" db="EMBL/GenBank/DDBJ databases">
        <title>Type strains purchased from KCTC, JCM and DSMZ.</title>
        <authorList>
            <person name="Lu H."/>
        </authorList>
    </citation>
    <scope>NUCLEOTIDE SEQUENCE [LARGE SCALE GENOMIC DNA]</scope>
    <source>
        <strain evidence="3 4">KCTC 42409</strain>
    </source>
</reference>
<dbReference type="InterPro" id="IPR027417">
    <property type="entry name" value="P-loop_NTPase"/>
</dbReference>
<organism evidence="3 4">
    <name type="scientific">Pseudoduganella ginsengisoli</name>
    <dbReference type="NCBI Taxonomy" id="1462440"/>
    <lineage>
        <taxon>Bacteria</taxon>
        <taxon>Pseudomonadati</taxon>
        <taxon>Pseudomonadota</taxon>
        <taxon>Betaproteobacteria</taxon>
        <taxon>Burkholderiales</taxon>
        <taxon>Oxalobacteraceae</taxon>
        <taxon>Telluria group</taxon>
        <taxon>Pseudoduganella</taxon>
    </lineage>
</organism>
<gene>
    <name evidence="3" type="ORF">GM668_18805</name>
</gene>
<dbReference type="SUPFAM" id="SSF52540">
    <property type="entry name" value="P-loop containing nucleoside triphosphate hydrolases"/>
    <property type="match status" value="1"/>
</dbReference>
<dbReference type="EMBL" id="WNLA01000013">
    <property type="protein sequence ID" value="MTW04135.1"/>
    <property type="molecule type" value="Genomic_DNA"/>
</dbReference>
<dbReference type="Pfam" id="PF19263">
    <property type="entry name" value="DUF5906"/>
    <property type="match status" value="1"/>
</dbReference>
<protein>
    <recommendedName>
        <fullName evidence="2">NrS-1 polymerase-like helicase domain-containing protein</fullName>
    </recommendedName>
</protein>
<evidence type="ECO:0000256" key="1">
    <source>
        <dbReference type="SAM" id="MobiDB-lite"/>
    </source>
</evidence>
<dbReference type="OrthoDB" id="110640at2"/>
<evidence type="ECO:0000259" key="2">
    <source>
        <dbReference type="Pfam" id="PF19263"/>
    </source>
</evidence>
<name>A0A6L6Q3F8_9BURK</name>
<accession>A0A6L6Q3F8</accession>
<feature type="domain" description="NrS-1 polymerase-like helicase" evidence="2">
    <location>
        <begin position="176"/>
        <end position="281"/>
    </location>
</feature>
<evidence type="ECO:0000313" key="4">
    <source>
        <dbReference type="Proteomes" id="UP000484015"/>
    </source>
</evidence>
<comment type="caution">
    <text evidence="3">The sequence shown here is derived from an EMBL/GenBank/DDBJ whole genome shotgun (WGS) entry which is preliminary data.</text>
</comment>